<dbReference type="GO" id="GO:0016705">
    <property type="term" value="F:oxidoreductase activity, acting on paired donors, with incorporation or reduction of molecular oxygen"/>
    <property type="evidence" value="ECO:0007669"/>
    <property type="project" value="InterPro"/>
</dbReference>
<evidence type="ECO:0000256" key="4">
    <source>
        <dbReference type="ARBA" id="ARBA00023002"/>
    </source>
</evidence>
<dbReference type="InterPro" id="IPR002397">
    <property type="entry name" value="Cyt_P450_B"/>
</dbReference>
<evidence type="ECO:0000256" key="7">
    <source>
        <dbReference type="RuleBase" id="RU000461"/>
    </source>
</evidence>
<sequence>MSDQLSMPFDAAFFADPYDFHRRLREAGPVHHLATPDGTPAWIVTRAADVAALFGDPRLSVDKANSRTGYAGFSLPPELDANMMNMDGDDHQRLRRIVSRAFTARRVEQMADDIRADAEELIDRFAPIDSLGVPTVDLVTAYTAPLPLKVIGDLIGVPVADRAGFAAWTAAMFAPASAGDAADGIANMQKFLVELVGARRSEPGDDLLSAIIQARDEQDRMSENELVSLAFLLLLAGVENTGHVIAAGVLSQLENPGQPVDVEELLRLAVPAHYAIRRFPVEDISVGGVTIPAGDTVLLGMASANRDPALDRQHFTFGHGVHYCLGAPLARLEIRLALEVLFARHPDLRLAVPAAELPWRASFRSHALKSLPVVL</sequence>
<dbReference type="PROSITE" id="PS00086">
    <property type="entry name" value="CYTOCHROME_P450"/>
    <property type="match status" value="1"/>
</dbReference>
<protein>
    <submittedName>
        <fullName evidence="8">Cytochrome P450</fullName>
    </submittedName>
</protein>
<dbReference type="InterPro" id="IPR017972">
    <property type="entry name" value="Cyt_P450_CS"/>
</dbReference>
<evidence type="ECO:0000256" key="1">
    <source>
        <dbReference type="ARBA" id="ARBA00010617"/>
    </source>
</evidence>
<keyword evidence="3 7" id="KW-0479">Metal-binding</keyword>
<keyword evidence="5 7" id="KW-0408">Iron</keyword>
<keyword evidence="4 7" id="KW-0560">Oxidoreductase</keyword>
<organism evidence="8 9">
    <name type="scientific">Kutzneria buriramensis</name>
    <dbReference type="NCBI Taxonomy" id="1045776"/>
    <lineage>
        <taxon>Bacteria</taxon>
        <taxon>Bacillati</taxon>
        <taxon>Actinomycetota</taxon>
        <taxon>Actinomycetes</taxon>
        <taxon>Pseudonocardiales</taxon>
        <taxon>Pseudonocardiaceae</taxon>
        <taxon>Kutzneria</taxon>
    </lineage>
</organism>
<dbReference type="PANTHER" id="PTHR46696">
    <property type="entry name" value="P450, PUTATIVE (EUROFUNG)-RELATED"/>
    <property type="match status" value="1"/>
</dbReference>
<evidence type="ECO:0000256" key="5">
    <source>
        <dbReference type="ARBA" id="ARBA00023004"/>
    </source>
</evidence>
<comment type="caution">
    <text evidence="8">The sequence shown here is derived from an EMBL/GenBank/DDBJ whole genome shotgun (WGS) entry which is preliminary data.</text>
</comment>
<evidence type="ECO:0000256" key="2">
    <source>
        <dbReference type="ARBA" id="ARBA00022617"/>
    </source>
</evidence>
<dbReference type="Pfam" id="PF00067">
    <property type="entry name" value="p450"/>
    <property type="match status" value="1"/>
</dbReference>
<evidence type="ECO:0000256" key="6">
    <source>
        <dbReference type="ARBA" id="ARBA00023033"/>
    </source>
</evidence>
<gene>
    <name evidence="8" type="ORF">BCF44_13016</name>
</gene>
<proteinExistence type="inferred from homology"/>
<dbReference type="RefSeq" id="WP_246016275.1">
    <property type="nucleotide sequence ID" value="NZ_CP144375.1"/>
</dbReference>
<keyword evidence="9" id="KW-1185">Reference proteome</keyword>
<evidence type="ECO:0000313" key="8">
    <source>
        <dbReference type="EMBL" id="REH27045.1"/>
    </source>
</evidence>
<dbReference type="FunFam" id="1.10.630.10:FF:000018">
    <property type="entry name" value="Cytochrome P450 monooxygenase"/>
    <property type="match status" value="1"/>
</dbReference>
<dbReference type="EMBL" id="QUNO01000030">
    <property type="protein sequence ID" value="REH27045.1"/>
    <property type="molecule type" value="Genomic_DNA"/>
</dbReference>
<dbReference type="GO" id="GO:0004497">
    <property type="term" value="F:monooxygenase activity"/>
    <property type="evidence" value="ECO:0007669"/>
    <property type="project" value="UniProtKB-KW"/>
</dbReference>
<keyword evidence="6 7" id="KW-0503">Monooxygenase</keyword>
<accession>A0A3E0GVJ1</accession>
<evidence type="ECO:0000313" key="9">
    <source>
        <dbReference type="Proteomes" id="UP000256269"/>
    </source>
</evidence>
<dbReference type="SUPFAM" id="SSF48264">
    <property type="entry name" value="Cytochrome P450"/>
    <property type="match status" value="1"/>
</dbReference>
<dbReference type="AlphaFoldDB" id="A0A3E0GVJ1"/>
<dbReference type="PANTHER" id="PTHR46696:SF1">
    <property type="entry name" value="CYTOCHROME P450 YJIB-RELATED"/>
    <property type="match status" value="1"/>
</dbReference>
<comment type="similarity">
    <text evidence="1 7">Belongs to the cytochrome P450 family.</text>
</comment>
<dbReference type="InterPro" id="IPR001128">
    <property type="entry name" value="Cyt_P450"/>
</dbReference>
<name>A0A3E0GVJ1_9PSEU</name>
<dbReference type="InterPro" id="IPR036396">
    <property type="entry name" value="Cyt_P450_sf"/>
</dbReference>
<reference evidence="8 9" key="1">
    <citation type="submission" date="2018-08" db="EMBL/GenBank/DDBJ databases">
        <title>Genomic Encyclopedia of Archaeal and Bacterial Type Strains, Phase II (KMG-II): from individual species to whole genera.</title>
        <authorList>
            <person name="Goeker M."/>
        </authorList>
    </citation>
    <scope>NUCLEOTIDE SEQUENCE [LARGE SCALE GENOMIC DNA]</scope>
    <source>
        <strain evidence="8 9">DSM 45791</strain>
    </source>
</reference>
<evidence type="ECO:0000256" key="3">
    <source>
        <dbReference type="ARBA" id="ARBA00022723"/>
    </source>
</evidence>
<keyword evidence="2 7" id="KW-0349">Heme</keyword>
<dbReference type="Proteomes" id="UP000256269">
    <property type="component" value="Unassembled WGS sequence"/>
</dbReference>
<dbReference type="PRINTS" id="PR00359">
    <property type="entry name" value="BP450"/>
</dbReference>
<dbReference type="CDD" id="cd11029">
    <property type="entry name" value="CYP107-like"/>
    <property type="match status" value="1"/>
</dbReference>
<dbReference type="GO" id="GO:0020037">
    <property type="term" value="F:heme binding"/>
    <property type="evidence" value="ECO:0007669"/>
    <property type="project" value="InterPro"/>
</dbReference>
<dbReference type="GO" id="GO:0005506">
    <property type="term" value="F:iron ion binding"/>
    <property type="evidence" value="ECO:0007669"/>
    <property type="project" value="InterPro"/>
</dbReference>
<dbReference type="Gene3D" id="1.10.630.10">
    <property type="entry name" value="Cytochrome P450"/>
    <property type="match status" value="1"/>
</dbReference>